<accession>A0A4Y9XN25</accession>
<protein>
    <submittedName>
        <fullName evidence="2">Uncharacterized protein</fullName>
    </submittedName>
</protein>
<dbReference type="OrthoDB" id="3232670at2759"/>
<proteinExistence type="predicted"/>
<organism evidence="2 3">
    <name type="scientific">Dentipellis fragilis</name>
    <dbReference type="NCBI Taxonomy" id="205917"/>
    <lineage>
        <taxon>Eukaryota</taxon>
        <taxon>Fungi</taxon>
        <taxon>Dikarya</taxon>
        <taxon>Basidiomycota</taxon>
        <taxon>Agaricomycotina</taxon>
        <taxon>Agaricomycetes</taxon>
        <taxon>Russulales</taxon>
        <taxon>Hericiaceae</taxon>
        <taxon>Dentipellis</taxon>
    </lineage>
</organism>
<dbReference type="Proteomes" id="UP000298327">
    <property type="component" value="Unassembled WGS sequence"/>
</dbReference>
<feature type="compositionally biased region" description="Basic residues" evidence="1">
    <location>
        <begin position="19"/>
        <end position="28"/>
    </location>
</feature>
<feature type="compositionally biased region" description="Basic and acidic residues" evidence="1">
    <location>
        <begin position="234"/>
        <end position="247"/>
    </location>
</feature>
<sequence>MSVPDDPSAPVLSPTQRTRLLKSSRKLAKVLGTTPVLQLSPPSPSPSPRRAHHHHNQHHTHGRRPRTGNHSAPSGGERVIFSLDTPTASTSFLPSPSPEPAHAGASQPPSSWPPADTERAPVPADAAAPPIYHYKMKKPATTDLVPLSPVARHGRASTIKEREREREKAKAEREKARLEAKEKKEMLIRRKRMDKLARYLGETPPADLVFQAPHPGAGKWALRKSRSLSILVPEDERERERARDDGARTGSHSMDIEHPLPPLPHPASASALVSASRHDRLHPFVTSPL</sequence>
<dbReference type="EMBL" id="SEOQ01001502">
    <property type="protein sequence ID" value="TFY51495.1"/>
    <property type="molecule type" value="Genomic_DNA"/>
</dbReference>
<dbReference type="CDD" id="cd22249">
    <property type="entry name" value="UDM1_RNF168_RNF169-like"/>
    <property type="match status" value="1"/>
</dbReference>
<feature type="compositionally biased region" description="Basic and acidic residues" evidence="1">
    <location>
        <begin position="158"/>
        <end position="178"/>
    </location>
</feature>
<comment type="caution">
    <text evidence="2">The sequence shown here is derived from an EMBL/GenBank/DDBJ whole genome shotgun (WGS) entry which is preliminary data.</text>
</comment>
<feature type="non-terminal residue" evidence="2">
    <location>
        <position position="289"/>
    </location>
</feature>
<feature type="compositionally biased region" description="Low complexity" evidence="1">
    <location>
        <begin position="266"/>
        <end position="275"/>
    </location>
</feature>
<keyword evidence="3" id="KW-1185">Reference proteome</keyword>
<name>A0A4Y9XN25_9AGAM</name>
<evidence type="ECO:0000313" key="2">
    <source>
        <dbReference type="EMBL" id="TFY51495.1"/>
    </source>
</evidence>
<evidence type="ECO:0000256" key="1">
    <source>
        <dbReference type="SAM" id="MobiDB-lite"/>
    </source>
</evidence>
<feature type="region of interest" description="Disordered" evidence="1">
    <location>
        <begin position="232"/>
        <end position="275"/>
    </location>
</feature>
<evidence type="ECO:0000313" key="3">
    <source>
        <dbReference type="Proteomes" id="UP000298327"/>
    </source>
</evidence>
<reference evidence="2 3" key="1">
    <citation type="submission" date="2019-02" db="EMBL/GenBank/DDBJ databases">
        <title>Genome sequencing of the rare red list fungi Dentipellis fragilis.</title>
        <authorList>
            <person name="Buettner E."/>
            <person name="Kellner H."/>
        </authorList>
    </citation>
    <scope>NUCLEOTIDE SEQUENCE [LARGE SCALE GENOMIC DNA]</scope>
    <source>
        <strain evidence="2 3">DSM 105465</strain>
    </source>
</reference>
<feature type="compositionally biased region" description="Basic residues" evidence="1">
    <location>
        <begin position="49"/>
        <end position="67"/>
    </location>
</feature>
<feature type="region of interest" description="Disordered" evidence="1">
    <location>
        <begin position="1"/>
        <end position="126"/>
    </location>
</feature>
<gene>
    <name evidence="2" type="ORF">EVG20_g10974</name>
</gene>
<feature type="region of interest" description="Disordered" evidence="1">
    <location>
        <begin position="140"/>
        <end position="178"/>
    </location>
</feature>
<feature type="compositionally biased region" description="Polar residues" evidence="1">
    <location>
        <begin position="84"/>
        <end position="94"/>
    </location>
</feature>
<dbReference type="AlphaFoldDB" id="A0A4Y9XN25"/>